<dbReference type="InterPro" id="IPR036397">
    <property type="entry name" value="RNaseH_sf"/>
</dbReference>
<dbReference type="AlphaFoldDB" id="A0A8H3LTV4"/>
<dbReference type="Gene3D" id="3.30.420.10">
    <property type="entry name" value="Ribonuclease H-like superfamily/Ribonuclease H"/>
    <property type="match status" value="1"/>
</dbReference>
<dbReference type="GO" id="GO:0003676">
    <property type="term" value="F:nucleic acid binding"/>
    <property type="evidence" value="ECO:0007669"/>
    <property type="project" value="InterPro"/>
</dbReference>
<reference evidence="1" key="1">
    <citation type="submission" date="2019-10" db="EMBL/GenBank/DDBJ databases">
        <title>Conservation and host-specific expression of non-tandemly repeated heterogenous ribosome RNA gene in arbuscular mycorrhizal fungi.</title>
        <authorList>
            <person name="Maeda T."/>
            <person name="Kobayashi Y."/>
            <person name="Nakagawa T."/>
            <person name="Ezawa T."/>
            <person name="Yamaguchi K."/>
            <person name="Bino T."/>
            <person name="Nishimoto Y."/>
            <person name="Shigenobu S."/>
            <person name="Kawaguchi M."/>
        </authorList>
    </citation>
    <scope>NUCLEOTIDE SEQUENCE</scope>
    <source>
        <strain evidence="1">HR1</strain>
    </source>
</reference>
<sequence length="121" mass="13899">MTRECSNAVQIQKSLKVNDDIEVSASTVRRALKRNGLAARVKQVLSWPPQSPNLNPIEHLWNDIDRCLRALDIEIRGKDMLWEQISNVWNETALEACSKLIETMPKRINDVIKAKGGYTRW</sequence>
<name>A0A8H3LTV4_9GLOM</name>
<organism evidence="1 2">
    <name type="scientific">Rhizophagus clarus</name>
    <dbReference type="NCBI Taxonomy" id="94130"/>
    <lineage>
        <taxon>Eukaryota</taxon>
        <taxon>Fungi</taxon>
        <taxon>Fungi incertae sedis</taxon>
        <taxon>Mucoromycota</taxon>
        <taxon>Glomeromycotina</taxon>
        <taxon>Glomeromycetes</taxon>
        <taxon>Glomerales</taxon>
        <taxon>Glomeraceae</taxon>
        <taxon>Rhizophagus</taxon>
    </lineage>
</organism>
<comment type="caution">
    <text evidence="1">The sequence shown here is derived from an EMBL/GenBank/DDBJ whole genome shotgun (WGS) entry which is preliminary data.</text>
</comment>
<dbReference type="Proteomes" id="UP000615446">
    <property type="component" value="Unassembled WGS sequence"/>
</dbReference>
<evidence type="ECO:0000313" key="1">
    <source>
        <dbReference type="EMBL" id="GES92140.1"/>
    </source>
</evidence>
<evidence type="ECO:0008006" key="3">
    <source>
        <dbReference type="Google" id="ProtNLM"/>
    </source>
</evidence>
<gene>
    <name evidence="1" type="ORF">RCL2_001892800</name>
</gene>
<dbReference type="EMBL" id="BLAL01000213">
    <property type="protein sequence ID" value="GES92140.1"/>
    <property type="molecule type" value="Genomic_DNA"/>
</dbReference>
<dbReference type="OrthoDB" id="2416077at2759"/>
<protein>
    <recommendedName>
        <fullName evidence="3">Tc1-like transposase DDE domain-containing protein</fullName>
    </recommendedName>
</protein>
<accession>A0A8H3LTV4</accession>
<proteinExistence type="predicted"/>
<evidence type="ECO:0000313" key="2">
    <source>
        <dbReference type="Proteomes" id="UP000615446"/>
    </source>
</evidence>